<evidence type="ECO:0000313" key="2">
    <source>
        <dbReference type="EMBL" id="CAA7406779.1"/>
    </source>
</evidence>
<accession>A0A7I8L9W9</accession>
<dbReference type="Proteomes" id="UP000663760">
    <property type="component" value="Chromosome 13"/>
</dbReference>
<sequence>MSTSSPLTAFHSNSRTISATKYPRCSMARSNAGQALLPAPKVSIFISFLQVISSPSPSPPGRNRSGLNSIGFDHTFEFQFISVTVTLTFVPRGIRYPSTRKCAGGCRRRPSMITALRKGSLPSTATGSPTSACRRSSSLWTPPARRR</sequence>
<evidence type="ECO:0000313" key="3">
    <source>
        <dbReference type="Proteomes" id="UP000663760"/>
    </source>
</evidence>
<name>A0A7I8L9W9_SPIIN</name>
<organism evidence="2 3">
    <name type="scientific">Spirodela intermedia</name>
    <name type="common">Intermediate duckweed</name>
    <dbReference type="NCBI Taxonomy" id="51605"/>
    <lineage>
        <taxon>Eukaryota</taxon>
        <taxon>Viridiplantae</taxon>
        <taxon>Streptophyta</taxon>
        <taxon>Embryophyta</taxon>
        <taxon>Tracheophyta</taxon>
        <taxon>Spermatophyta</taxon>
        <taxon>Magnoliopsida</taxon>
        <taxon>Liliopsida</taxon>
        <taxon>Araceae</taxon>
        <taxon>Lemnoideae</taxon>
        <taxon>Spirodela</taxon>
    </lineage>
</organism>
<feature type="compositionally biased region" description="Polar residues" evidence="1">
    <location>
        <begin position="121"/>
        <end position="140"/>
    </location>
</feature>
<dbReference type="AlphaFoldDB" id="A0A7I8L9W9"/>
<evidence type="ECO:0000256" key="1">
    <source>
        <dbReference type="SAM" id="MobiDB-lite"/>
    </source>
</evidence>
<protein>
    <submittedName>
        <fullName evidence="2">Uncharacterized protein</fullName>
    </submittedName>
</protein>
<dbReference type="EMBL" id="LR746276">
    <property type="protein sequence ID" value="CAA7406779.1"/>
    <property type="molecule type" value="Genomic_DNA"/>
</dbReference>
<proteinExistence type="predicted"/>
<feature type="region of interest" description="Disordered" evidence="1">
    <location>
        <begin position="118"/>
        <end position="147"/>
    </location>
</feature>
<reference evidence="2" key="1">
    <citation type="submission" date="2020-02" db="EMBL/GenBank/DDBJ databases">
        <authorList>
            <person name="Scholz U."/>
            <person name="Mascher M."/>
            <person name="Fiebig A."/>
        </authorList>
    </citation>
    <scope>NUCLEOTIDE SEQUENCE</scope>
</reference>
<keyword evidence="3" id="KW-1185">Reference proteome</keyword>
<gene>
    <name evidence="2" type="ORF">SI8410_13017457</name>
</gene>